<name>A0ABR2WP32_9FUNG</name>
<protein>
    <recommendedName>
        <fullName evidence="3">MICOS complex subunit MIC12</fullName>
    </recommendedName>
</protein>
<dbReference type="Proteomes" id="UP001479436">
    <property type="component" value="Unassembled WGS sequence"/>
</dbReference>
<evidence type="ECO:0000313" key="1">
    <source>
        <dbReference type="EMBL" id="KAK9763259.1"/>
    </source>
</evidence>
<reference evidence="1 2" key="1">
    <citation type="submission" date="2023-04" db="EMBL/GenBank/DDBJ databases">
        <title>Genome of Basidiobolus ranarum AG-B5.</title>
        <authorList>
            <person name="Stajich J.E."/>
            <person name="Carter-House D."/>
            <person name="Gryganskyi A."/>
        </authorList>
    </citation>
    <scope>NUCLEOTIDE SEQUENCE [LARGE SCALE GENOMIC DNA]</scope>
    <source>
        <strain evidence="1 2">AG-B5</strain>
    </source>
</reference>
<comment type="caution">
    <text evidence="1">The sequence shown here is derived from an EMBL/GenBank/DDBJ whole genome shotgun (WGS) entry which is preliminary data.</text>
</comment>
<gene>
    <name evidence="1" type="ORF">K7432_010232</name>
</gene>
<accession>A0ABR2WP32</accession>
<keyword evidence="2" id="KW-1185">Reference proteome</keyword>
<proteinExistence type="predicted"/>
<evidence type="ECO:0000313" key="2">
    <source>
        <dbReference type="Proteomes" id="UP001479436"/>
    </source>
</evidence>
<organism evidence="1 2">
    <name type="scientific">Basidiobolus ranarum</name>
    <dbReference type="NCBI Taxonomy" id="34480"/>
    <lineage>
        <taxon>Eukaryota</taxon>
        <taxon>Fungi</taxon>
        <taxon>Fungi incertae sedis</taxon>
        <taxon>Zoopagomycota</taxon>
        <taxon>Entomophthoromycotina</taxon>
        <taxon>Basidiobolomycetes</taxon>
        <taxon>Basidiobolales</taxon>
        <taxon>Basidiobolaceae</taxon>
        <taxon>Basidiobolus</taxon>
    </lineage>
</organism>
<evidence type="ECO:0008006" key="3">
    <source>
        <dbReference type="Google" id="ProtNLM"/>
    </source>
</evidence>
<sequence length="119" mass="13583">MSRLTSAVAGILVSGSLLHYFRTSIEEDFKSVRSTISDARQKLEETLPGGTNSKKVDEIVRAKQPPSTLDHIYRHQKNLNDNVLPSFKSSWNEGISRFARRVNNIDLDANKLDLEWRQK</sequence>
<dbReference type="EMBL" id="JASJQH010000688">
    <property type="protein sequence ID" value="KAK9763259.1"/>
    <property type="molecule type" value="Genomic_DNA"/>
</dbReference>